<protein>
    <submittedName>
        <fullName evidence="2">Predicted Zn-dependent peptidase</fullName>
    </submittedName>
</protein>
<sequence length="447" mass="50711">MEYTREGESKAMMMRGVVSSLKQIQFERGTVQGVRVHVLPTEQFKTFALSVYVGSPLQEDTVTPNALIPFVLRRGSKAYPETKQFREKLDDLYGAGFGFDVYKRGDYQMLQFRMDVIQDDFVSSPQPMLGQAIQFLGEAITQPAMEGGTLVRKYIDSEKTTLQKRLESIVNDKIRYAAERCIAEMCSNEPYRLHPLGAIERIPSIEAEGLTERYEALLRQSPIDIYVVGHTNLEQVMPLIKRYFAVRGERTSDYSLRAEHRSVGQVKEVVERLDVNQGKLNMGLRVRTSYADDSYPSALLYNGILGGYPHSKLFTNVREKASLAYYASSRLDGHKGILTIQSGIEIQNYEKAVSIIKEQLKAMEEGQISDTELQQTKAMITGHLRELQDSAFELIAFDFNNRLSGADRTVPALIEAVEQTDTEQIRRIARQVQLDTIYFLRDNKGGQ</sequence>
<dbReference type="SUPFAM" id="SSF63411">
    <property type="entry name" value="LuxS/MPP-like metallohydrolase"/>
    <property type="match status" value="2"/>
</dbReference>
<reference evidence="3" key="1">
    <citation type="submission" date="2016-10" db="EMBL/GenBank/DDBJ databases">
        <authorList>
            <person name="Varghese N."/>
            <person name="Submissions S."/>
        </authorList>
    </citation>
    <scope>NUCLEOTIDE SEQUENCE [LARGE SCALE GENOMIC DNA]</scope>
    <source>
        <strain evidence="3">CGMCC 1.8946</strain>
    </source>
</reference>
<keyword evidence="3" id="KW-1185">Reference proteome</keyword>
<dbReference type="GO" id="GO:0046872">
    <property type="term" value="F:metal ion binding"/>
    <property type="evidence" value="ECO:0007669"/>
    <property type="project" value="InterPro"/>
</dbReference>
<proteinExistence type="predicted"/>
<dbReference type="InterPro" id="IPR011249">
    <property type="entry name" value="Metalloenz_LuxS/M16"/>
</dbReference>
<evidence type="ECO:0000313" key="2">
    <source>
        <dbReference type="EMBL" id="SCW42218.1"/>
    </source>
</evidence>
<evidence type="ECO:0000259" key="1">
    <source>
        <dbReference type="Pfam" id="PF05193"/>
    </source>
</evidence>
<evidence type="ECO:0000313" key="3">
    <source>
        <dbReference type="Proteomes" id="UP000198601"/>
    </source>
</evidence>
<gene>
    <name evidence="2" type="ORF">SAMN04487970_1006142</name>
</gene>
<dbReference type="PANTHER" id="PTHR11851:SF186">
    <property type="entry name" value="INACTIVE METALLOPROTEASE YMFF-RELATED"/>
    <property type="match status" value="1"/>
</dbReference>
<name>A0A1G4QCZ1_9BACL</name>
<dbReference type="Pfam" id="PF05193">
    <property type="entry name" value="Peptidase_M16_C"/>
    <property type="match status" value="1"/>
</dbReference>
<dbReference type="InterPro" id="IPR050361">
    <property type="entry name" value="MPP/UQCRC_Complex"/>
</dbReference>
<accession>A0A1G4QCZ1</accession>
<dbReference type="Proteomes" id="UP000198601">
    <property type="component" value="Unassembled WGS sequence"/>
</dbReference>
<dbReference type="NCBIfam" id="NF047422">
    <property type="entry name" value="YfmF_fam"/>
    <property type="match status" value="1"/>
</dbReference>
<dbReference type="InterPro" id="IPR007863">
    <property type="entry name" value="Peptidase_M16_C"/>
</dbReference>
<dbReference type="AlphaFoldDB" id="A0A1G4QCZ1"/>
<dbReference type="Gene3D" id="3.30.830.10">
    <property type="entry name" value="Metalloenzyme, LuxS/M16 peptidase-like"/>
    <property type="match status" value="2"/>
</dbReference>
<dbReference type="EMBL" id="FMTT01000006">
    <property type="protein sequence ID" value="SCW42218.1"/>
    <property type="molecule type" value="Genomic_DNA"/>
</dbReference>
<organism evidence="2 3">
    <name type="scientific">Paenibacillus tianmuensis</name>
    <dbReference type="NCBI Taxonomy" id="624147"/>
    <lineage>
        <taxon>Bacteria</taxon>
        <taxon>Bacillati</taxon>
        <taxon>Bacillota</taxon>
        <taxon>Bacilli</taxon>
        <taxon>Bacillales</taxon>
        <taxon>Paenibacillaceae</taxon>
        <taxon>Paenibacillus</taxon>
    </lineage>
</organism>
<feature type="domain" description="Peptidase M16 C-terminal" evidence="1">
    <location>
        <begin position="205"/>
        <end position="378"/>
    </location>
</feature>
<dbReference type="PANTHER" id="PTHR11851">
    <property type="entry name" value="METALLOPROTEASE"/>
    <property type="match status" value="1"/>
</dbReference>
<dbReference type="STRING" id="624147.SAMN04487970_1006142"/>